<reference evidence="1" key="2">
    <citation type="submission" date="2023-02" db="EMBL/GenBank/DDBJ databases">
        <authorList>
            <consortium name="DOE Joint Genome Institute"/>
            <person name="Mondo S.J."/>
            <person name="Chang Y."/>
            <person name="Wang Y."/>
            <person name="Ahrendt S."/>
            <person name="Andreopoulos W."/>
            <person name="Barry K."/>
            <person name="Beard J."/>
            <person name="Benny G.L."/>
            <person name="Blankenship S."/>
            <person name="Bonito G."/>
            <person name="Cuomo C."/>
            <person name="Desiro A."/>
            <person name="Gervers K.A."/>
            <person name="Hundley H."/>
            <person name="Kuo A."/>
            <person name="LaButti K."/>
            <person name="Lang B.F."/>
            <person name="Lipzen A."/>
            <person name="O'Donnell K."/>
            <person name="Pangilinan J."/>
            <person name="Reynolds N."/>
            <person name="Sandor L."/>
            <person name="Smith M.W."/>
            <person name="Tsang A."/>
            <person name="Grigoriev I.V."/>
            <person name="Stajich J.E."/>
            <person name="Spatafora J.W."/>
        </authorList>
    </citation>
    <scope>NUCLEOTIDE SEQUENCE</scope>
    <source>
        <strain evidence="1">RSA 2281</strain>
    </source>
</reference>
<sequence>MNTRYKLHTNQLIGRVLKVYDEILSDPKTCWDLKASEKRDEVEKKSSSSDESRMCDFVSTLYYIHPALSFILDTDDINWRVYFDDKEIKELWEHGEPVLRGPISAELQSRIDEIEQLSGALEVYYIGRNIEHTPIDEKPFTPVNNFLECDALYYLLGLNAVKITTIITLKQRKNEYCKSIDIEFQEKLSAVEEIEPLSGLCPIDKVTGYLRYLDYDDTRETILYKSLSIELGGLDIAPTRDSTKKFEDGMLDKIPLVLKDMLAKVVNHRSTLLRKAYKMGYNINGNGIRLMDVYSSEGNIIRI</sequence>
<gene>
    <name evidence="1" type="ORF">BDA99DRAFT_607881</name>
</gene>
<organism evidence="1 2">
    <name type="scientific">Phascolomyces articulosus</name>
    <dbReference type="NCBI Taxonomy" id="60185"/>
    <lineage>
        <taxon>Eukaryota</taxon>
        <taxon>Fungi</taxon>
        <taxon>Fungi incertae sedis</taxon>
        <taxon>Mucoromycota</taxon>
        <taxon>Mucoromycotina</taxon>
        <taxon>Mucoromycetes</taxon>
        <taxon>Mucorales</taxon>
        <taxon>Lichtheimiaceae</taxon>
        <taxon>Phascolomyces</taxon>
    </lineage>
</organism>
<proteinExistence type="predicted"/>
<dbReference type="Proteomes" id="UP001209540">
    <property type="component" value="Unassembled WGS sequence"/>
</dbReference>
<dbReference type="AlphaFoldDB" id="A0AAD5PA97"/>
<evidence type="ECO:0000313" key="2">
    <source>
        <dbReference type="Proteomes" id="UP001209540"/>
    </source>
</evidence>
<name>A0AAD5PA97_9FUNG</name>
<dbReference type="EMBL" id="JAIXMP010000028">
    <property type="protein sequence ID" value="KAI9252389.1"/>
    <property type="molecule type" value="Genomic_DNA"/>
</dbReference>
<comment type="caution">
    <text evidence="1">The sequence shown here is derived from an EMBL/GenBank/DDBJ whole genome shotgun (WGS) entry which is preliminary data.</text>
</comment>
<protein>
    <submittedName>
        <fullName evidence="1">Uncharacterized protein</fullName>
    </submittedName>
</protein>
<evidence type="ECO:0000313" key="1">
    <source>
        <dbReference type="EMBL" id="KAI9252389.1"/>
    </source>
</evidence>
<reference evidence="1" key="1">
    <citation type="journal article" date="2022" name="IScience">
        <title>Evolution of zygomycete secretomes and the origins of terrestrial fungal ecologies.</title>
        <authorList>
            <person name="Chang Y."/>
            <person name="Wang Y."/>
            <person name="Mondo S."/>
            <person name="Ahrendt S."/>
            <person name="Andreopoulos W."/>
            <person name="Barry K."/>
            <person name="Beard J."/>
            <person name="Benny G.L."/>
            <person name="Blankenship S."/>
            <person name="Bonito G."/>
            <person name="Cuomo C."/>
            <person name="Desiro A."/>
            <person name="Gervers K.A."/>
            <person name="Hundley H."/>
            <person name="Kuo A."/>
            <person name="LaButti K."/>
            <person name="Lang B.F."/>
            <person name="Lipzen A."/>
            <person name="O'Donnell K."/>
            <person name="Pangilinan J."/>
            <person name="Reynolds N."/>
            <person name="Sandor L."/>
            <person name="Smith M.E."/>
            <person name="Tsang A."/>
            <person name="Grigoriev I.V."/>
            <person name="Stajich J.E."/>
            <person name="Spatafora J.W."/>
        </authorList>
    </citation>
    <scope>NUCLEOTIDE SEQUENCE</scope>
    <source>
        <strain evidence="1">RSA 2281</strain>
    </source>
</reference>
<keyword evidence="2" id="KW-1185">Reference proteome</keyword>
<accession>A0AAD5PA97</accession>